<dbReference type="InterPro" id="IPR036206">
    <property type="entry name" value="ThiamineP_synth_sf"/>
</dbReference>
<dbReference type="PANTHER" id="PTHR20857">
    <property type="entry name" value="THIAMINE-PHOSPHATE PYROPHOSPHORYLASE"/>
    <property type="match status" value="1"/>
</dbReference>
<evidence type="ECO:0000256" key="1">
    <source>
        <dbReference type="ARBA" id="ARBA00004948"/>
    </source>
</evidence>
<dbReference type="KEGG" id="rsu:NHU_02528"/>
<protein>
    <submittedName>
        <fullName evidence="4">Thiamine monophosphate synthase</fullName>
    </submittedName>
</protein>
<organism evidence="4 5">
    <name type="scientific">Rhodovulum sulfidophilum</name>
    <name type="common">Rhodobacter sulfidophilus</name>
    <dbReference type="NCBI Taxonomy" id="35806"/>
    <lineage>
        <taxon>Bacteria</taxon>
        <taxon>Pseudomonadati</taxon>
        <taxon>Pseudomonadota</taxon>
        <taxon>Alphaproteobacteria</taxon>
        <taxon>Rhodobacterales</taxon>
        <taxon>Paracoccaceae</taxon>
        <taxon>Rhodovulum</taxon>
    </lineage>
</organism>
<accession>A0A0D6B4R3</accession>
<name>A0A0D6B4R3_RHOSU</name>
<dbReference type="EMBL" id="AP014800">
    <property type="protein sequence ID" value="BAQ69679.1"/>
    <property type="molecule type" value="Genomic_DNA"/>
</dbReference>
<dbReference type="Proteomes" id="UP000064912">
    <property type="component" value="Chromosome"/>
</dbReference>
<dbReference type="PANTHER" id="PTHR20857:SF15">
    <property type="entry name" value="THIAMINE-PHOSPHATE SYNTHASE"/>
    <property type="match status" value="1"/>
</dbReference>
<feature type="domain" description="Thiamine phosphate synthase/TenI" evidence="3">
    <location>
        <begin position="9"/>
        <end position="175"/>
    </location>
</feature>
<keyword evidence="2" id="KW-0784">Thiamine biosynthesis</keyword>
<comment type="pathway">
    <text evidence="1">Cofactor biosynthesis; thiamine diphosphate biosynthesis.</text>
</comment>
<proteinExistence type="predicted"/>
<dbReference type="PATRIC" id="fig|35806.4.peg.2608"/>
<dbReference type="GO" id="GO:0009228">
    <property type="term" value="P:thiamine biosynthetic process"/>
    <property type="evidence" value="ECO:0007669"/>
    <property type="project" value="UniProtKB-KW"/>
</dbReference>
<evidence type="ECO:0000256" key="2">
    <source>
        <dbReference type="ARBA" id="ARBA00022977"/>
    </source>
</evidence>
<dbReference type="eggNOG" id="COG0352">
    <property type="taxonomic scope" value="Bacteria"/>
</dbReference>
<dbReference type="SUPFAM" id="SSF51391">
    <property type="entry name" value="Thiamin phosphate synthase"/>
    <property type="match status" value="1"/>
</dbReference>
<dbReference type="GO" id="GO:0005737">
    <property type="term" value="C:cytoplasm"/>
    <property type="evidence" value="ECO:0007669"/>
    <property type="project" value="TreeGrafter"/>
</dbReference>
<dbReference type="Pfam" id="PF02581">
    <property type="entry name" value="TMP-TENI"/>
    <property type="match status" value="1"/>
</dbReference>
<reference evidence="4 5" key="1">
    <citation type="submission" date="2015-02" db="EMBL/GenBank/DDBJ databases">
        <title>Genome sequene of Rhodovulum sulfidophilum DSM 2351.</title>
        <authorList>
            <person name="Nagao N."/>
        </authorList>
    </citation>
    <scope>NUCLEOTIDE SEQUENCE [LARGE SCALE GENOMIC DNA]</scope>
    <source>
        <strain evidence="4 5">DSM 2351</strain>
    </source>
</reference>
<dbReference type="InterPro" id="IPR022998">
    <property type="entry name" value="ThiamineP_synth_TenI"/>
</dbReference>
<evidence type="ECO:0000259" key="3">
    <source>
        <dbReference type="Pfam" id="PF02581"/>
    </source>
</evidence>
<sequence length="206" mass="21599">MAEPERPQIYLITPPAFDPDSFAPRLAAVLDAHEIACLRLSMASHDEDLVARAADALREIAHARDIPLVVEAHVGLVERLGLDGVHLTDGQRSVRKVRKLLGADAIVGAFCGALRHDGIGAAEAGADYIAFGPAGESGLGDGSRAEADLFGWWSEMIEVPVVAEGALDAATVAALSPLTDFFALGEEIWREEDPVAALGALIAAMG</sequence>
<evidence type="ECO:0000313" key="5">
    <source>
        <dbReference type="Proteomes" id="UP000064912"/>
    </source>
</evidence>
<dbReference type="InterPro" id="IPR013785">
    <property type="entry name" value="Aldolase_TIM"/>
</dbReference>
<dbReference type="GO" id="GO:0004789">
    <property type="term" value="F:thiamine-phosphate diphosphorylase activity"/>
    <property type="evidence" value="ECO:0007669"/>
    <property type="project" value="TreeGrafter"/>
</dbReference>
<evidence type="ECO:0000313" key="4">
    <source>
        <dbReference type="EMBL" id="BAQ69679.1"/>
    </source>
</evidence>
<dbReference type="Gene3D" id="3.20.20.70">
    <property type="entry name" value="Aldolase class I"/>
    <property type="match status" value="1"/>
</dbReference>
<dbReference type="AlphaFoldDB" id="A0A0D6B4R3"/>
<dbReference type="CDD" id="cd00564">
    <property type="entry name" value="TMP_TenI"/>
    <property type="match status" value="1"/>
</dbReference>
<gene>
    <name evidence="4" type="ORF">NHU_02528</name>
</gene>